<protein>
    <submittedName>
        <fullName evidence="2">Serine/threonine-protein kinase 11-interacting protein</fullName>
    </submittedName>
</protein>
<dbReference type="OrthoDB" id="7451790at2759"/>
<dbReference type="Proteomes" id="UP000727407">
    <property type="component" value="Unassembled WGS sequence"/>
</dbReference>
<accession>A0A8J4TDN0</accession>
<dbReference type="AlphaFoldDB" id="A0A8J4TDN0"/>
<keyword evidence="3" id="KW-1185">Reference proteome</keyword>
<keyword evidence="2" id="KW-0418">Kinase</keyword>
<evidence type="ECO:0000313" key="3">
    <source>
        <dbReference type="Proteomes" id="UP000727407"/>
    </source>
</evidence>
<feature type="non-terminal residue" evidence="2">
    <location>
        <position position="1"/>
    </location>
</feature>
<sequence>DLCKPVLVRVLSEIEISEDFNRMKESELLFLRVHQSHILEVDMHQGCIRRRFELDSLRKVITSQATWTDK</sequence>
<dbReference type="Pfam" id="PF25357">
    <property type="entry name" value="PH_S11IP"/>
    <property type="match status" value="1"/>
</dbReference>
<dbReference type="GO" id="GO:0016301">
    <property type="term" value="F:kinase activity"/>
    <property type="evidence" value="ECO:0007669"/>
    <property type="project" value="UniProtKB-KW"/>
</dbReference>
<keyword evidence="2" id="KW-0808">Transferase</keyword>
<proteinExistence type="predicted"/>
<comment type="caution">
    <text evidence="2">The sequence shown here is derived from an EMBL/GenBank/DDBJ whole genome shotgun (WGS) entry which is preliminary data.</text>
</comment>
<dbReference type="EMBL" id="QNUK01000743">
    <property type="protein sequence ID" value="KAF5889973.1"/>
    <property type="molecule type" value="Genomic_DNA"/>
</dbReference>
<evidence type="ECO:0000313" key="2">
    <source>
        <dbReference type="EMBL" id="KAF5889973.1"/>
    </source>
</evidence>
<name>A0A8J4TDN0_CLAMG</name>
<feature type="non-terminal residue" evidence="2">
    <location>
        <position position="70"/>
    </location>
</feature>
<dbReference type="InterPro" id="IPR057292">
    <property type="entry name" value="PH_S11IP"/>
</dbReference>
<reference evidence="2" key="1">
    <citation type="submission" date="2020-07" db="EMBL/GenBank/DDBJ databases">
        <title>Clarias magur genome sequencing, assembly and annotation.</title>
        <authorList>
            <person name="Kushwaha B."/>
            <person name="Kumar R."/>
            <person name="Das P."/>
            <person name="Joshi C.G."/>
            <person name="Kumar D."/>
            <person name="Nagpure N.S."/>
            <person name="Pandey M."/>
            <person name="Agarwal S."/>
            <person name="Srivastava S."/>
            <person name="Singh M."/>
            <person name="Sahoo L."/>
            <person name="Jayasankar P."/>
            <person name="Meher P.K."/>
            <person name="Koringa P.G."/>
            <person name="Iquebal M.A."/>
            <person name="Das S.P."/>
            <person name="Bit A."/>
            <person name="Patnaik S."/>
            <person name="Patel N."/>
            <person name="Shah T.M."/>
            <person name="Hinsu A."/>
            <person name="Jena J.K."/>
        </authorList>
    </citation>
    <scope>NUCLEOTIDE SEQUENCE</scope>
    <source>
        <strain evidence="2">CIFAMagur01</strain>
        <tissue evidence="2">Testis</tissue>
    </source>
</reference>
<organism evidence="2 3">
    <name type="scientific">Clarias magur</name>
    <name type="common">Asian catfish</name>
    <name type="synonym">Macropteronotus magur</name>
    <dbReference type="NCBI Taxonomy" id="1594786"/>
    <lineage>
        <taxon>Eukaryota</taxon>
        <taxon>Metazoa</taxon>
        <taxon>Chordata</taxon>
        <taxon>Craniata</taxon>
        <taxon>Vertebrata</taxon>
        <taxon>Euteleostomi</taxon>
        <taxon>Actinopterygii</taxon>
        <taxon>Neopterygii</taxon>
        <taxon>Teleostei</taxon>
        <taxon>Ostariophysi</taxon>
        <taxon>Siluriformes</taxon>
        <taxon>Clariidae</taxon>
        <taxon>Clarias</taxon>
    </lineage>
</organism>
<feature type="domain" description="Serine/threonine-protein kinase 11-interacting protein PH" evidence="1">
    <location>
        <begin position="1"/>
        <end position="69"/>
    </location>
</feature>
<gene>
    <name evidence="2" type="primary">stk11ip</name>
    <name evidence="2" type="ORF">DAT39_020325</name>
</gene>
<evidence type="ECO:0000259" key="1">
    <source>
        <dbReference type="Pfam" id="PF25357"/>
    </source>
</evidence>